<dbReference type="AlphaFoldDB" id="A0A6A6W650"/>
<protein>
    <recommendedName>
        <fullName evidence="3">SMODS and SLOG-associating 2TM effector domain-containing protein</fullName>
    </recommendedName>
</protein>
<feature type="region of interest" description="Disordered" evidence="1">
    <location>
        <begin position="370"/>
        <end position="396"/>
    </location>
</feature>
<feature type="compositionally biased region" description="Polar residues" evidence="1">
    <location>
        <begin position="28"/>
        <end position="48"/>
    </location>
</feature>
<organism evidence="4 5">
    <name type="scientific">Pseudovirgaria hyperparasitica</name>
    <dbReference type="NCBI Taxonomy" id="470096"/>
    <lineage>
        <taxon>Eukaryota</taxon>
        <taxon>Fungi</taxon>
        <taxon>Dikarya</taxon>
        <taxon>Ascomycota</taxon>
        <taxon>Pezizomycotina</taxon>
        <taxon>Dothideomycetes</taxon>
        <taxon>Dothideomycetes incertae sedis</taxon>
        <taxon>Acrospermales</taxon>
        <taxon>Acrospermaceae</taxon>
        <taxon>Pseudovirgaria</taxon>
    </lineage>
</organism>
<dbReference type="Pfam" id="PF18142">
    <property type="entry name" value="SLATT_fungal"/>
    <property type="match status" value="1"/>
</dbReference>
<dbReference type="EMBL" id="ML996573">
    <property type="protein sequence ID" value="KAF2757430.1"/>
    <property type="molecule type" value="Genomic_DNA"/>
</dbReference>
<feature type="region of interest" description="Disordered" evidence="1">
    <location>
        <begin position="24"/>
        <end position="56"/>
    </location>
</feature>
<evidence type="ECO:0000256" key="1">
    <source>
        <dbReference type="SAM" id="MobiDB-lite"/>
    </source>
</evidence>
<reference evidence="4" key="1">
    <citation type="journal article" date="2020" name="Stud. Mycol.">
        <title>101 Dothideomycetes genomes: a test case for predicting lifestyles and emergence of pathogens.</title>
        <authorList>
            <person name="Haridas S."/>
            <person name="Albert R."/>
            <person name="Binder M."/>
            <person name="Bloem J."/>
            <person name="Labutti K."/>
            <person name="Salamov A."/>
            <person name="Andreopoulos B."/>
            <person name="Baker S."/>
            <person name="Barry K."/>
            <person name="Bills G."/>
            <person name="Bluhm B."/>
            <person name="Cannon C."/>
            <person name="Castanera R."/>
            <person name="Culley D."/>
            <person name="Daum C."/>
            <person name="Ezra D."/>
            <person name="Gonzalez J."/>
            <person name="Henrissat B."/>
            <person name="Kuo A."/>
            <person name="Liang C."/>
            <person name="Lipzen A."/>
            <person name="Lutzoni F."/>
            <person name="Magnuson J."/>
            <person name="Mondo S."/>
            <person name="Nolan M."/>
            <person name="Ohm R."/>
            <person name="Pangilinan J."/>
            <person name="Park H.-J."/>
            <person name="Ramirez L."/>
            <person name="Alfaro M."/>
            <person name="Sun H."/>
            <person name="Tritt A."/>
            <person name="Yoshinaga Y."/>
            <person name="Zwiers L.-H."/>
            <person name="Turgeon B."/>
            <person name="Goodwin S."/>
            <person name="Spatafora J."/>
            <person name="Crous P."/>
            <person name="Grigoriev I."/>
        </authorList>
    </citation>
    <scope>NUCLEOTIDE SEQUENCE</scope>
    <source>
        <strain evidence="4">CBS 121739</strain>
    </source>
</reference>
<dbReference type="GeneID" id="54482368"/>
<accession>A0A6A6W650</accession>
<feature type="transmembrane region" description="Helical" evidence="2">
    <location>
        <begin position="122"/>
        <end position="147"/>
    </location>
</feature>
<feature type="domain" description="SMODS and SLOG-associating 2TM effector" evidence="3">
    <location>
        <begin position="109"/>
        <end position="227"/>
    </location>
</feature>
<evidence type="ECO:0000313" key="5">
    <source>
        <dbReference type="Proteomes" id="UP000799437"/>
    </source>
</evidence>
<evidence type="ECO:0000259" key="3">
    <source>
        <dbReference type="Pfam" id="PF18142"/>
    </source>
</evidence>
<keyword evidence="5" id="KW-1185">Reference proteome</keyword>
<keyword evidence="2" id="KW-0472">Membrane</keyword>
<dbReference type="PANTHER" id="PTHR38793:SF3">
    <property type="entry name" value="SMODS AND SLOG-ASSOCIATING 2TM EFFECTOR DOMAIN-CONTAINING PROTEIN"/>
    <property type="match status" value="1"/>
</dbReference>
<dbReference type="RefSeq" id="XP_033599881.1">
    <property type="nucleotide sequence ID" value="XM_033741314.1"/>
</dbReference>
<dbReference type="Proteomes" id="UP000799437">
    <property type="component" value="Unassembled WGS sequence"/>
</dbReference>
<dbReference type="OrthoDB" id="4472872at2759"/>
<keyword evidence="2" id="KW-1133">Transmembrane helix</keyword>
<dbReference type="NCBIfam" id="NF033635">
    <property type="entry name" value="SLATT_fungal"/>
    <property type="match status" value="1"/>
</dbReference>
<gene>
    <name evidence="4" type="ORF">EJ05DRAFT_389251</name>
</gene>
<evidence type="ECO:0000313" key="4">
    <source>
        <dbReference type="EMBL" id="KAF2757430.1"/>
    </source>
</evidence>
<evidence type="ECO:0000256" key="2">
    <source>
        <dbReference type="SAM" id="Phobius"/>
    </source>
</evidence>
<feature type="transmembrane region" description="Helical" evidence="2">
    <location>
        <begin position="153"/>
        <end position="171"/>
    </location>
</feature>
<sequence>MKKIPFVSSLLKRSMQGDVEKANFANAPDNTHAPQTMSQSEGIPSQPQRIYAGTSRPPAPIGSAVHEFVGTHDRLAHFRRLVGIDSVSTLTDTTYLQRKAPNVGIYTRTVSAEKNCGKLFKFFSIAINGCLGLQIVVAATLTALGAAGGGRSAVTFFGAVNTIIAGFLTYLKGSGLPNRFTYFESEWRKVREYIEQREREFGVETCTLVVEEEARIIELMYENVRADVEANVPDSYTSVTRAGRLDTARVAPLPAIGESHRTIASTAGGFGEKVAEGGHHGLARGLDAVHRGIERINEKMHHHADHGQQELQEGLGRGQQAIHERLSRSQSALESTFTRGQRTVDGAFERANSSRHAALERMGNSHYSGLERSQSLHHGGLDRTRSSYEGSTERGHQGLDVSMQQGLAEVHEKLDMLDKGLRQIRLERKDDDTTNTDVVKRDHD</sequence>
<dbReference type="PANTHER" id="PTHR38793">
    <property type="entry name" value="SLATT_FUNGAL DOMAIN-CONTAINING PROTEIN-RELATED"/>
    <property type="match status" value="1"/>
</dbReference>
<name>A0A6A6W650_9PEZI</name>
<proteinExistence type="predicted"/>
<feature type="compositionally biased region" description="Basic and acidic residues" evidence="1">
    <location>
        <begin position="379"/>
        <end position="396"/>
    </location>
</feature>
<dbReference type="InterPro" id="IPR041622">
    <property type="entry name" value="SLATT_fungi"/>
</dbReference>
<keyword evidence="2" id="KW-0812">Transmembrane</keyword>